<dbReference type="Gene3D" id="2.40.170.20">
    <property type="entry name" value="TonB-dependent receptor, beta-barrel domain"/>
    <property type="match status" value="1"/>
</dbReference>
<reference evidence="14" key="1">
    <citation type="submission" date="2021-07" db="EMBL/GenBank/DDBJ databases">
        <authorList>
            <person name="Fernandez M."/>
            <person name="Pereira P."/>
            <person name="Torres Tejerizo G.A."/>
            <person name="Gonzalez P."/>
            <person name="Agostini E."/>
        </authorList>
    </citation>
    <scope>NUCLEOTIDE SEQUENCE</scope>
    <source>
        <strain evidence="14">SFC 500-1A</strain>
    </source>
</reference>
<dbReference type="GO" id="GO:0009279">
    <property type="term" value="C:cell outer membrane"/>
    <property type="evidence" value="ECO:0007669"/>
    <property type="project" value="UniProtKB-SubCell"/>
</dbReference>
<dbReference type="InterPro" id="IPR011662">
    <property type="entry name" value="Secretin/TonB_short_N"/>
</dbReference>
<keyword evidence="5 10" id="KW-0812">Transmembrane</keyword>
<evidence type="ECO:0000256" key="4">
    <source>
        <dbReference type="ARBA" id="ARBA00022496"/>
    </source>
</evidence>
<keyword evidence="9 10" id="KW-0998">Cell outer membrane</keyword>
<proteinExistence type="inferred from homology"/>
<evidence type="ECO:0000256" key="5">
    <source>
        <dbReference type="ARBA" id="ARBA00022692"/>
    </source>
</evidence>
<evidence type="ECO:0000256" key="6">
    <source>
        <dbReference type="ARBA" id="ARBA00023004"/>
    </source>
</evidence>
<evidence type="ECO:0000256" key="11">
    <source>
        <dbReference type="RuleBase" id="RU003357"/>
    </source>
</evidence>
<feature type="domain" description="Secretin/TonB short N-terminal" evidence="13">
    <location>
        <begin position="64"/>
        <end position="115"/>
    </location>
</feature>
<evidence type="ECO:0000259" key="13">
    <source>
        <dbReference type="SMART" id="SM00965"/>
    </source>
</evidence>
<keyword evidence="8 10" id="KW-0472">Membrane</keyword>
<name>A0A8X8GIC4_ACIGI</name>
<dbReference type="GO" id="GO:0015344">
    <property type="term" value="F:siderophore uptake transmembrane transporter activity"/>
    <property type="evidence" value="ECO:0007669"/>
    <property type="project" value="TreeGrafter"/>
</dbReference>
<keyword evidence="2 10" id="KW-0813">Transport</keyword>
<protein>
    <submittedName>
        <fullName evidence="14">TonB-dependent receptor</fullName>
    </submittedName>
</protein>
<evidence type="ECO:0000256" key="7">
    <source>
        <dbReference type="ARBA" id="ARBA00023077"/>
    </source>
</evidence>
<keyword evidence="4" id="KW-0410">Iron transport</keyword>
<dbReference type="PANTHER" id="PTHR32552:SF74">
    <property type="entry name" value="HYDROXAMATE SIDEROPHORE RECEPTOR FHUE"/>
    <property type="match status" value="1"/>
</dbReference>
<dbReference type="InterPro" id="IPR036942">
    <property type="entry name" value="Beta-barrel_TonB_sf"/>
</dbReference>
<keyword evidence="14" id="KW-0675">Receptor</keyword>
<dbReference type="InterPro" id="IPR039426">
    <property type="entry name" value="TonB-dep_rcpt-like"/>
</dbReference>
<evidence type="ECO:0000256" key="8">
    <source>
        <dbReference type="ARBA" id="ARBA00023136"/>
    </source>
</evidence>
<dbReference type="RefSeq" id="WP_234622868.1">
    <property type="nucleotide sequence ID" value="NZ_JAHWXT010000001.1"/>
</dbReference>
<evidence type="ECO:0000256" key="2">
    <source>
        <dbReference type="ARBA" id="ARBA00022448"/>
    </source>
</evidence>
<keyword evidence="4" id="KW-0406">Ion transport</keyword>
<dbReference type="Pfam" id="PF00593">
    <property type="entry name" value="TonB_dep_Rec_b-barrel"/>
    <property type="match status" value="1"/>
</dbReference>
<feature type="signal peptide" evidence="12">
    <location>
        <begin position="1"/>
        <end position="28"/>
    </location>
</feature>
<comment type="similarity">
    <text evidence="10 11">Belongs to the TonB-dependent receptor family.</text>
</comment>
<evidence type="ECO:0000256" key="10">
    <source>
        <dbReference type="PROSITE-ProRule" id="PRU01360"/>
    </source>
</evidence>
<evidence type="ECO:0000256" key="9">
    <source>
        <dbReference type="ARBA" id="ARBA00023237"/>
    </source>
</evidence>
<dbReference type="Gene3D" id="3.55.50.30">
    <property type="match status" value="1"/>
</dbReference>
<accession>A0A8X8GIC4</accession>
<keyword evidence="3 10" id="KW-1134">Transmembrane beta strand</keyword>
<dbReference type="PROSITE" id="PS52016">
    <property type="entry name" value="TONB_DEPENDENT_REC_3"/>
    <property type="match status" value="1"/>
</dbReference>
<dbReference type="Pfam" id="PF07660">
    <property type="entry name" value="STN"/>
    <property type="match status" value="1"/>
</dbReference>
<dbReference type="AlphaFoldDB" id="A0A8X8GIC4"/>
<dbReference type="EMBL" id="JAHWXT010000001">
    <property type="protein sequence ID" value="MCF0263854.1"/>
    <property type="molecule type" value="Genomic_DNA"/>
</dbReference>
<comment type="subcellular location">
    <subcellularLocation>
        <location evidence="1 10">Cell outer membrane</location>
        <topology evidence="1 10">Multi-pass membrane protein</topology>
    </subcellularLocation>
</comment>
<evidence type="ECO:0000313" key="14">
    <source>
        <dbReference type="EMBL" id="MCF0263854.1"/>
    </source>
</evidence>
<evidence type="ECO:0000256" key="12">
    <source>
        <dbReference type="SAM" id="SignalP"/>
    </source>
</evidence>
<gene>
    <name evidence="14" type="ORF">KW868_05140</name>
</gene>
<evidence type="ECO:0000256" key="3">
    <source>
        <dbReference type="ARBA" id="ARBA00022452"/>
    </source>
</evidence>
<evidence type="ECO:0000256" key="1">
    <source>
        <dbReference type="ARBA" id="ARBA00004571"/>
    </source>
</evidence>
<keyword evidence="6" id="KW-0408">Iron</keyword>
<keyword evidence="12" id="KW-0732">Signal</keyword>
<dbReference type="Gene3D" id="2.170.130.10">
    <property type="entry name" value="TonB-dependent receptor, plug domain"/>
    <property type="match status" value="1"/>
</dbReference>
<dbReference type="InterPro" id="IPR012910">
    <property type="entry name" value="Plug_dom"/>
</dbReference>
<dbReference type="PANTHER" id="PTHR32552">
    <property type="entry name" value="FERRICHROME IRON RECEPTOR-RELATED"/>
    <property type="match status" value="1"/>
</dbReference>
<dbReference type="SUPFAM" id="SSF56935">
    <property type="entry name" value="Porins"/>
    <property type="match status" value="1"/>
</dbReference>
<dbReference type="InterPro" id="IPR000531">
    <property type="entry name" value="Beta-barrel_TonB"/>
</dbReference>
<dbReference type="SMART" id="SM00965">
    <property type="entry name" value="STN"/>
    <property type="match status" value="1"/>
</dbReference>
<dbReference type="Pfam" id="PF07715">
    <property type="entry name" value="Plug"/>
    <property type="match status" value="1"/>
</dbReference>
<comment type="caution">
    <text evidence="14">The sequence shown here is derived from an EMBL/GenBank/DDBJ whole genome shotgun (WGS) entry which is preliminary data.</text>
</comment>
<feature type="chain" id="PRO_5036490488" evidence="12">
    <location>
        <begin position="29"/>
        <end position="855"/>
    </location>
</feature>
<evidence type="ECO:0000313" key="15">
    <source>
        <dbReference type="Proteomes" id="UP000887320"/>
    </source>
</evidence>
<sequence length="855" mass="94854">MKIATQPTSLYIALFIAMSGISVSAAFAADNTANKYSNSATYNFNITSTSLETALIQFTEQSSIQFIVPSELTLNKRSVALHGQYTAVQALSQILQGTGLSAKFVNETTFALTLTDSDQHVLDAVRVEGSNQTGNNGVYLGGINNADLSSLTGANGSRDLTATEGNSSYAQGNVTVGGNRPIAAQKVTQSVTVVGQQELQDKKAISLADALQSATGVYSLGANNAVQNAGFYTRGHNIDSFTTDGVSSKNFSPNSFASEMALYDHVEVLRGGDAFTSSSNSANPSASINLVRKKPLDHYQTTFDVSAGSWDHYRQVLDMTGPLNSVGTLRGRFIVSNDLNKNFWDHGDTSKQVLNGQLEYDFSPKTTLNIGASGGYAKSKPWAVSVLTDESFEFPRNFSTVFGGSKEETKSAGVNFSLDHQFNNEWSFKLQGNKDWRDIDSNTMSVSLPFIRFATPKDRYTKNYFSYYPNMMISTSSSEGLVASILGNINLYELNQSIELATNYAGQKTKDRIQNGFNQKQRMDFADFRDIDFSSIHSSVNLGEASLKFEDYKTYSAYLKLDLQPFNGLHILTGPRWTRMQPSGIQEGANKTENNINIPSTAIRYDLSKNISLYTSYADLFQYVNGFRTRSSKPLDPIEGNSQEIGIKFSNDDKNLTATLAVFKSKIKNKVISEDFDFSNYDGRDYFVSSPYQENNKGIDFSLEGQVTNSWQTSIGYAYTQKKYKQKPGTETSLMSGLPWHIKFGNQFKLSGNDILNKITLGASTAFISKRNEQHYEYRTEVIEKSNRDVVNSEVKSYAVTDLFARYQINDNWNIQFNINNVFDKKYTYASFPISTGTSFYGTPINYFFTLQSKF</sequence>
<dbReference type="InterPro" id="IPR037066">
    <property type="entry name" value="Plug_dom_sf"/>
</dbReference>
<keyword evidence="7 11" id="KW-0798">TonB box</keyword>
<organism evidence="14 15">
    <name type="scientific">Acinetobacter guillouiae</name>
    <name type="common">Acinetobacter genomosp. 11</name>
    <dbReference type="NCBI Taxonomy" id="106649"/>
    <lineage>
        <taxon>Bacteria</taxon>
        <taxon>Pseudomonadati</taxon>
        <taxon>Pseudomonadota</taxon>
        <taxon>Gammaproteobacteria</taxon>
        <taxon>Moraxellales</taxon>
        <taxon>Moraxellaceae</taxon>
        <taxon>Acinetobacter</taxon>
    </lineage>
</organism>
<dbReference type="Proteomes" id="UP000887320">
    <property type="component" value="Unassembled WGS sequence"/>
</dbReference>